<protein>
    <submittedName>
        <fullName evidence="4">CUB domain-containing protein</fullName>
    </submittedName>
</protein>
<organism evidence="4">
    <name type="scientific">Gongylonema pulchrum</name>
    <dbReference type="NCBI Taxonomy" id="637853"/>
    <lineage>
        <taxon>Eukaryota</taxon>
        <taxon>Metazoa</taxon>
        <taxon>Ecdysozoa</taxon>
        <taxon>Nematoda</taxon>
        <taxon>Chromadorea</taxon>
        <taxon>Rhabditida</taxon>
        <taxon>Spirurina</taxon>
        <taxon>Spiruromorpha</taxon>
        <taxon>Spiruroidea</taxon>
        <taxon>Gongylonematidae</taxon>
        <taxon>Gongylonema</taxon>
    </lineage>
</organism>
<dbReference type="AlphaFoldDB" id="A0A183E2V0"/>
<evidence type="ECO:0000313" key="3">
    <source>
        <dbReference type="Proteomes" id="UP000271098"/>
    </source>
</evidence>
<accession>A0A183E2V0</accession>
<keyword evidence="3" id="KW-1185">Reference proteome</keyword>
<sequence length="225" mass="24769">MLRTNSTAIGPHSFDLLEQQAGNDENLQQNAFASLFGSHLDDETPYELHTELVVRITIHFEDDSTLLLSGVCKDLDSSNYELLYEFSGIRSTDPGFQPPQEFFGGMRIHDSYDVYLTEFLSVYFLDRLTSEFLAVNDVYGITDANSLPEFFSIIILHAKAGENSRIDVGDNENNSDHENNAANDETGSDDGNDGTEGVDEDNNGDHGNGSDNGAGDSITDLKIQL</sequence>
<proteinExistence type="predicted"/>
<evidence type="ECO:0000313" key="2">
    <source>
        <dbReference type="EMBL" id="VDN25717.1"/>
    </source>
</evidence>
<dbReference type="Proteomes" id="UP000271098">
    <property type="component" value="Unassembled WGS sequence"/>
</dbReference>
<evidence type="ECO:0000313" key="4">
    <source>
        <dbReference type="WBParaSite" id="GPUH_0001531101-mRNA-1"/>
    </source>
</evidence>
<feature type="region of interest" description="Disordered" evidence="1">
    <location>
        <begin position="166"/>
        <end position="225"/>
    </location>
</feature>
<gene>
    <name evidence="2" type="ORF">GPUH_LOCUS15291</name>
</gene>
<feature type="compositionally biased region" description="Acidic residues" evidence="1">
    <location>
        <begin position="186"/>
        <end position="202"/>
    </location>
</feature>
<reference evidence="2 3" key="2">
    <citation type="submission" date="2018-11" db="EMBL/GenBank/DDBJ databases">
        <authorList>
            <consortium name="Pathogen Informatics"/>
        </authorList>
    </citation>
    <scope>NUCLEOTIDE SEQUENCE [LARGE SCALE GENOMIC DNA]</scope>
</reference>
<dbReference type="WBParaSite" id="GPUH_0001531101-mRNA-1">
    <property type="protein sequence ID" value="GPUH_0001531101-mRNA-1"/>
    <property type="gene ID" value="GPUH_0001531101"/>
</dbReference>
<feature type="compositionally biased region" description="Basic and acidic residues" evidence="1">
    <location>
        <begin position="166"/>
        <end position="179"/>
    </location>
</feature>
<reference evidence="4" key="1">
    <citation type="submission" date="2016-06" db="UniProtKB">
        <authorList>
            <consortium name="WormBaseParasite"/>
        </authorList>
    </citation>
    <scope>IDENTIFICATION</scope>
</reference>
<name>A0A183E2V0_9BILA</name>
<evidence type="ECO:0000256" key="1">
    <source>
        <dbReference type="SAM" id="MobiDB-lite"/>
    </source>
</evidence>
<dbReference type="EMBL" id="UYRT01082254">
    <property type="protein sequence ID" value="VDN25717.1"/>
    <property type="molecule type" value="Genomic_DNA"/>
</dbReference>